<dbReference type="WBParaSite" id="PS1159_v2.g20194.t1">
    <property type="protein sequence ID" value="PS1159_v2.g20194.t1"/>
    <property type="gene ID" value="PS1159_v2.g20194"/>
</dbReference>
<reference evidence="2" key="1">
    <citation type="submission" date="2022-11" db="UniProtKB">
        <authorList>
            <consortium name="WormBaseParasite"/>
        </authorList>
    </citation>
    <scope>IDENTIFICATION</scope>
</reference>
<sequence length="99" mass="11028">MIIYCEGCKSEAPGVSLPKSAELKKKDMNDDTVELKKKTKVEQKPQPSIIKKSSSFPVLTHRQKQVSRSNRLSKMVAAMEKTEPSKTTSTLDAFLSSLK</sequence>
<proteinExistence type="predicted"/>
<dbReference type="Proteomes" id="UP000887580">
    <property type="component" value="Unplaced"/>
</dbReference>
<evidence type="ECO:0000313" key="1">
    <source>
        <dbReference type="Proteomes" id="UP000887580"/>
    </source>
</evidence>
<evidence type="ECO:0000313" key="2">
    <source>
        <dbReference type="WBParaSite" id="PS1159_v2.g20194.t1"/>
    </source>
</evidence>
<accession>A0AC35FRX3</accession>
<name>A0AC35FRX3_9BILA</name>
<organism evidence="1 2">
    <name type="scientific">Panagrolaimus sp. PS1159</name>
    <dbReference type="NCBI Taxonomy" id="55785"/>
    <lineage>
        <taxon>Eukaryota</taxon>
        <taxon>Metazoa</taxon>
        <taxon>Ecdysozoa</taxon>
        <taxon>Nematoda</taxon>
        <taxon>Chromadorea</taxon>
        <taxon>Rhabditida</taxon>
        <taxon>Tylenchina</taxon>
        <taxon>Panagrolaimomorpha</taxon>
        <taxon>Panagrolaimoidea</taxon>
        <taxon>Panagrolaimidae</taxon>
        <taxon>Panagrolaimus</taxon>
    </lineage>
</organism>
<protein>
    <submittedName>
        <fullName evidence="2">Uncharacterized protein</fullName>
    </submittedName>
</protein>